<comment type="subcellular location">
    <subcellularLocation>
        <location evidence="1">Nucleus</location>
    </subcellularLocation>
</comment>
<accession>A0AAN7W0R1</accession>
<evidence type="ECO:0000256" key="1">
    <source>
        <dbReference type="ARBA" id="ARBA00004123"/>
    </source>
</evidence>
<dbReference type="PANTHER" id="PTHR10997">
    <property type="entry name" value="IMPORTIN-7, 8, 11"/>
    <property type="match status" value="1"/>
</dbReference>
<comment type="caution">
    <text evidence="7">The sequence shown here is derived from an EMBL/GenBank/DDBJ whole genome shotgun (WGS) entry which is preliminary data.</text>
</comment>
<evidence type="ECO:0000256" key="3">
    <source>
        <dbReference type="ARBA" id="ARBA00022927"/>
    </source>
</evidence>
<evidence type="ECO:0000313" key="8">
    <source>
        <dbReference type="Proteomes" id="UP001306508"/>
    </source>
</evidence>
<dbReference type="Proteomes" id="UP001306508">
    <property type="component" value="Unassembled WGS sequence"/>
</dbReference>
<name>A0AAN7W0R1_9SACH</name>
<gene>
    <name evidence="7" type="ORF">RI543_003852</name>
</gene>
<dbReference type="InterPro" id="IPR016024">
    <property type="entry name" value="ARM-type_fold"/>
</dbReference>
<keyword evidence="2" id="KW-0813">Transport</keyword>
<dbReference type="Pfam" id="PF03810">
    <property type="entry name" value="IBN_N"/>
    <property type="match status" value="1"/>
</dbReference>
<dbReference type="Gene3D" id="1.25.10.10">
    <property type="entry name" value="Leucine-rich Repeat Variant"/>
    <property type="match status" value="1"/>
</dbReference>
<dbReference type="InterPro" id="IPR011989">
    <property type="entry name" value="ARM-like"/>
</dbReference>
<dbReference type="GO" id="GO:0006606">
    <property type="term" value="P:protein import into nucleus"/>
    <property type="evidence" value="ECO:0007669"/>
    <property type="project" value="TreeGrafter"/>
</dbReference>
<dbReference type="GO" id="GO:0005635">
    <property type="term" value="C:nuclear envelope"/>
    <property type="evidence" value="ECO:0007669"/>
    <property type="project" value="TreeGrafter"/>
</dbReference>
<dbReference type="SUPFAM" id="SSF48371">
    <property type="entry name" value="ARM repeat"/>
    <property type="match status" value="1"/>
</dbReference>
<dbReference type="InterPro" id="IPR056840">
    <property type="entry name" value="HEAT_IPO9_central"/>
</dbReference>
<dbReference type="InterPro" id="IPR001494">
    <property type="entry name" value="Importin-beta_N"/>
</dbReference>
<evidence type="ECO:0000313" key="7">
    <source>
        <dbReference type="EMBL" id="KAK5778924.1"/>
    </source>
</evidence>
<protein>
    <recommendedName>
        <fullName evidence="6">Importin N-terminal domain-containing protein</fullName>
    </recommendedName>
</protein>
<evidence type="ECO:0000256" key="4">
    <source>
        <dbReference type="ARBA" id="ARBA00023242"/>
    </source>
</evidence>
<keyword evidence="4" id="KW-0539">Nucleus</keyword>
<keyword evidence="3" id="KW-0653">Protein transport</keyword>
<evidence type="ECO:0000256" key="2">
    <source>
        <dbReference type="ARBA" id="ARBA00022448"/>
    </source>
</evidence>
<organism evidence="7 8">
    <name type="scientific">Arxiozyma heterogenica</name>
    <dbReference type="NCBI Taxonomy" id="278026"/>
    <lineage>
        <taxon>Eukaryota</taxon>
        <taxon>Fungi</taxon>
        <taxon>Dikarya</taxon>
        <taxon>Ascomycota</taxon>
        <taxon>Saccharomycotina</taxon>
        <taxon>Saccharomycetes</taxon>
        <taxon>Saccharomycetales</taxon>
        <taxon>Saccharomycetaceae</taxon>
        <taxon>Arxiozyma</taxon>
    </lineage>
</organism>
<feature type="compositionally biased region" description="Low complexity" evidence="5">
    <location>
        <begin position="965"/>
        <end position="978"/>
    </location>
</feature>
<feature type="domain" description="Importin N-terminal" evidence="6">
    <location>
        <begin position="23"/>
        <end position="110"/>
    </location>
</feature>
<keyword evidence="8" id="KW-1185">Reference proteome</keyword>
<evidence type="ECO:0000256" key="5">
    <source>
        <dbReference type="SAM" id="MobiDB-lite"/>
    </source>
</evidence>
<dbReference type="SMART" id="SM00913">
    <property type="entry name" value="IBN_N"/>
    <property type="match status" value="1"/>
</dbReference>
<dbReference type="GO" id="GO:0005829">
    <property type="term" value="C:cytosol"/>
    <property type="evidence" value="ECO:0007669"/>
    <property type="project" value="TreeGrafter"/>
</dbReference>
<dbReference type="AlphaFoldDB" id="A0AAN7W0R1"/>
<evidence type="ECO:0000259" key="6">
    <source>
        <dbReference type="PROSITE" id="PS50166"/>
    </source>
</evidence>
<reference evidence="8" key="1">
    <citation type="submission" date="2023-07" db="EMBL/GenBank/DDBJ databases">
        <title>A draft genome of Kazachstania heterogenica Y-27499.</title>
        <authorList>
            <person name="Donic C."/>
            <person name="Kralova J.S."/>
            <person name="Fidel L."/>
            <person name="Ben-Dor S."/>
            <person name="Jung S."/>
        </authorList>
    </citation>
    <scope>NUCLEOTIDE SEQUENCE [LARGE SCALE GENOMIC DNA]</scope>
    <source>
        <strain evidence="8">Y27499</strain>
    </source>
</reference>
<dbReference type="Pfam" id="PF25018">
    <property type="entry name" value="HEAT_IPO9_c"/>
    <property type="match status" value="1"/>
</dbReference>
<proteinExistence type="predicted"/>
<sequence length="1076" mass="122757">MSCDIYQLIQLAQSSNNAERNNAESTLLELADLNASSVLTTLMNVATNNEDNSTVAVQSTLTSRQFALLTIRKLITFYWSPAFESYRNTSSLDLGTKTMIRNSLLKLCLDPNQDTKLYNGASYCIVQIAAVDFPDQWPQLLPDLYKCITNIVMANPQPALNAISILNEIYDDIISEDMYFDGGIGIETLKIVSQLATDMNPHTNNSTESLSVSVKFKIGAMKLFNACLLQMSTVTSNSSGDRKHFVKDIVSKSLEMLSQMLSQYGDNFNKLIFQLKSLIYENLVLIKSDFPVKLFPNKWIENFKERSIQDLSLLKNWYVNNHEQLLLDDILLQQFNEYVIQILEFLSLCNETIQLTETDHSAVLQSMLTLSCLDDSTRDTWLNDPNEFVSKENGLSANYTIRDQVADYLSNLSGQTLQTTFQNVVQYIMNNMTNSPKLLESSIYMLQCVLINGENSEETDSFRIKSINEFEAFIDALFMHQYQLNDALLASRIILVIPKLLDNFMDILPDVKIMTTNYLIKSVERGMNIMLQDQDSDNLILSSILIAFTYYAYYAELSSVLNFELCSQLQLNLLKLVNHLSQDAEEDTNGLLIEVLHNIINCNTESTDFKIIRQEFTSVLSISSKDPSNIQIVVESQECLEKLLANITTERYVSFMELCLPSFVHIIQGNAITGFKYSPLLSLILEFLTVFMKKKPTDGPLPTKFCEYIWEPLVQILQASVEDEVLQLSTDAFTYLIHNTDREIIKPQLSTIVNILERLLSMNVSDTAAMNVGSLIVTICNKFNNELSDLIPQILKAAVNRLIHVKHVATQENLVSLLCFLTYSDPLQTLNFLFQMSMEQQQESLPQSQFNVVQTVFNKWFETFEIIRGERKIKDNVIALSKIFFLSDTRLNDVTVNGELIPYDGDLIITRSMAKKMPDRYTQISVYTKIVKLFCNELEYRTRKTDPEKYITSDIKHIDDRSDNNIDTNNNMNNANNGGDDDDDEWEDVDDVLDYEKLKEFIEDDDDDETYHEGIKLNPEQAEAQEITGIMDVPQSLVHLLIEFFKEATTSNANEFQNIYNSLNDSEKAVLTQNLV</sequence>
<feature type="region of interest" description="Disordered" evidence="5">
    <location>
        <begin position="962"/>
        <end position="985"/>
    </location>
</feature>
<dbReference type="PROSITE" id="PS50166">
    <property type="entry name" value="IMPORTIN_B_NT"/>
    <property type="match status" value="1"/>
</dbReference>
<dbReference type="GO" id="GO:0031267">
    <property type="term" value="F:small GTPase binding"/>
    <property type="evidence" value="ECO:0007669"/>
    <property type="project" value="InterPro"/>
</dbReference>
<dbReference type="PANTHER" id="PTHR10997:SF9">
    <property type="entry name" value="IMPORTIN-9"/>
    <property type="match status" value="1"/>
</dbReference>
<dbReference type="EMBL" id="JAWIZZ010000051">
    <property type="protein sequence ID" value="KAK5778924.1"/>
    <property type="molecule type" value="Genomic_DNA"/>
</dbReference>